<organism evidence="2 3">
    <name type="scientific">Cutaneotrichosporon cavernicola</name>
    <dbReference type="NCBI Taxonomy" id="279322"/>
    <lineage>
        <taxon>Eukaryota</taxon>
        <taxon>Fungi</taxon>
        <taxon>Dikarya</taxon>
        <taxon>Basidiomycota</taxon>
        <taxon>Agaricomycotina</taxon>
        <taxon>Tremellomycetes</taxon>
        <taxon>Trichosporonales</taxon>
        <taxon>Trichosporonaceae</taxon>
        <taxon>Cutaneotrichosporon</taxon>
    </lineage>
</organism>
<accession>A0AA48IC57</accession>
<sequence>MSDNNAHINVMIRGQDGSLNHFKVKRTTKFHKLKRGYAQYRRIDVASVRLYFDGQPLLDMFTPNDVPDLDDNAVIDHFVEQVGGRSVLADATKTWVGTPLL</sequence>
<name>A0AA48IC57_9TREE</name>
<keyword evidence="3" id="KW-1185">Reference proteome</keyword>
<evidence type="ECO:0000313" key="3">
    <source>
        <dbReference type="Proteomes" id="UP001233271"/>
    </source>
</evidence>
<dbReference type="Gene3D" id="3.10.20.90">
    <property type="entry name" value="Phosphatidylinositol 3-kinase Catalytic Subunit, Chain A, domain 1"/>
    <property type="match status" value="1"/>
</dbReference>
<dbReference type="SUPFAM" id="SSF54236">
    <property type="entry name" value="Ubiquitin-like"/>
    <property type="match status" value="1"/>
</dbReference>
<dbReference type="EMBL" id="AP028214">
    <property type="protein sequence ID" value="BEI90960.1"/>
    <property type="molecule type" value="Genomic_DNA"/>
</dbReference>
<gene>
    <name evidence="2" type="primary">SUMO2</name>
    <name evidence="2" type="ORF">CcaverHIS019_0310300</name>
</gene>
<dbReference type="InterPro" id="IPR029071">
    <property type="entry name" value="Ubiquitin-like_domsf"/>
</dbReference>
<dbReference type="PANTHER" id="PTHR10562">
    <property type="entry name" value="SMALL UBIQUITIN-RELATED MODIFIER"/>
    <property type="match status" value="1"/>
</dbReference>
<feature type="domain" description="Ubiquitin-like" evidence="1">
    <location>
        <begin position="8"/>
        <end position="84"/>
    </location>
</feature>
<dbReference type="InterPro" id="IPR022617">
    <property type="entry name" value="Rad60/SUMO-like_dom"/>
</dbReference>
<dbReference type="RefSeq" id="XP_060456225.1">
    <property type="nucleotide sequence ID" value="XM_060599541.1"/>
</dbReference>
<reference evidence="2" key="1">
    <citation type="journal article" date="2023" name="BMC Genomics">
        <title>Chromosome-level genome assemblies of Cutaneotrichosporon spp. (Trichosporonales, Basidiomycota) reveal imbalanced evolution between nucleotide sequences and chromosome synteny.</title>
        <authorList>
            <person name="Kobayashi Y."/>
            <person name="Kayamori A."/>
            <person name="Aoki K."/>
            <person name="Shiwa Y."/>
            <person name="Matsutani M."/>
            <person name="Fujita N."/>
            <person name="Sugita T."/>
            <person name="Iwasaki W."/>
            <person name="Tanaka N."/>
            <person name="Takashima M."/>
        </authorList>
    </citation>
    <scope>NUCLEOTIDE SEQUENCE</scope>
    <source>
        <strain evidence="2">HIS019</strain>
    </source>
</reference>
<proteinExistence type="predicted"/>
<dbReference type="KEGG" id="ccac:CcaHIS019_0310300"/>
<evidence type="ECO:0000259" key="1">
    <source>
        <dbReference type="PROSITE" id="PS50053"/>
    </source>
</evidence>
<protein>
    <recommendedName>
        <fullName evidence="1">Ubiquitin-like domain-containing protein</fullName>
    </recommendedName>
</protein>
<dbReference type="InterPro" id="IPR000626">
    <property type="entry name" value="Ubiquitin-like_dom"/>
</dbReference>
<dbReference type="Pfam" id="PF11976">
    <property type="entry name" value="Rad60-SLD"/>
    <property type="match status" value="1"/>
</dbReference>
<dbReference type="AlphaFoldDB" id="A0AA48IC57"/>
<dbReference type="Proteomes" id="UP001233271">
    <property type="component" value="Chromosome 3"/>
</dbReference>
<dbReference type="PROSITE" id="PS50053">
    <property type="entry name" value="UBIQUITIN_2"/>
    <property type="match status" value="1"/>
</dbReference>
<evidence type="ECO:0000313" key="2">
    <source>
        <dbReference type="EMBL" id="BEI90960.1"/>
    </source>
</evidence>
<dbReference type="GeneID" id="85494830"/>